<feature type="transmembrane region" description="Helical" evidence="1">
    <location>
        <begin position="341"/>
        <end position="364"/>
    </location>
</feature>
<dbReference type="PANTHER" id="PTHR30354:SF11">
    <property type="entry name" value="PERMEASE"/>
    <property type="match status" value="1"/>
</dbReference>
<dbReference type="Proteomes" id="UP000035159">
    <property type="component" value="Chromosome"/>
</dbReference>
<feature type="transmembrane region" description="Helical" evidence="1">
    <location>
        <begin position="257"/>
        <end position="280"/>
    </location>
</feature>
<dbReference type="NCBIfam" id="TIGR00791">
    <property type="entry name" value="gntP"/>
    <property type="match status" value="1"/>
</dbReference>
<feature type="transmembrane region" description="Helical" evidence="1">
    <location>
        <begin position="102"/>
        <end position="125"/>
    </location>
</feature>
<feature type="transmembrane region" description="Helical" evidence="1">
    <location>
        <begin position="177"/>
        <end position="197"/>
    </location>
</feature>
<proteinExistence type="predicted"/>
<dbReference type="PIRSF" id="PIRSF002746">
    <property type="entry name" value="Gluconate_transporter"/>
    <property type="match status" value="1"/>
</dbReference>
<feature type="transmembrane region" description="Helical" evidence="1">
    <location>
        <begin position="137"/>
        <end position="157"/>
    </location>
</feature>
<dbReference type="AlphaFoldDB" id="A0A0G2Z8E7"/>
<evidence type="ECO:0000313" key="3">
    <source>
        <dbReference type="Proteomes" id="UP000035159"/>
    </source>
</evidence>
<dbReference type="Pfam" id="PF02447">
    <property type="entry name" value="GntP_permease"/>
    <property type="match status" value="1"/>
</dbReference>
<dbReference type="GO" id="GO:0005886">
    <property type="term" value="C:plasma membrane"/>
    <property type="evidence" value="ECO:0007669"/>
    <property type="project" value="TreeGrafter"/>
</dbReference>
<organism evidence="2 3">
    <name type="scientific">Kosmotoga pacifica</name>
    <dbReference type="NCBI Taxonomy" id="1330330"/>
    <lineage>
        <taxon>Bacteria</taxon>
        <taxon>Thermotogati</taxon>
        <taxon>Thermotogota</taxon>
        <taxon>Thermotogae</taxon>
        <taxon>Kosmotogales</taxon>
        <taxon>Kosmotogaceae</taxon>
        <taxon>Kosmotoga</taxon>
    </lineage>
</organism>
<dbReference type="RefSeq" id="WP_047754977.1">
    <property type="nucleotide sequence ID" value="NZ_CAJUHA010000005.1"/>
</dbReference>
<keyword evidence="1" id="KW-0472">Membrane</keyword>
<feature type="transmembrane region" description="Helical" evidence="1">
    <location>
        <begin position="25"/>
        <end position="44"/>
    </location>
</feature>
<feature type="transmembrane region" description="Helical" evidence="1">
    <location>
        <begin position="376"/>
        <end position="401"/>
    </location>
</feature>
<accession>A0A0G2Z8E7</accession>
<keyword evidence="1" id="KW-0812">Transmembrane</keyword>
<dbReference type="GO" id="GO:0015128">
    <property type="term" value="F:gluconate transmembrane transporter activity"/>
    <property type="evidence" value="ECO:0007669"/>
    <property type="project" value="InterPro"/>
</dbReference>
<dbReference type="EMBL" id="CP011232">
    <property type="protein sequence ID" value="AKI97842.1"/>
    <property type="molecule type" value="Genomic_DNA"/>
</dbReference>
<reference evidence="2 3" key="1">
    <citation type="submission" date="2015-04" db="EMBL/GenBank/DDBJ databases">
        <title>Complete Genome Sequence of Kosmotoga pacifica SLHLJ1.</title>
        <authorList>
            <person name="Jiang L.J."/>
            <person name="Shao Z.Z."/>
            <person name="Jebbar M."/>
        </authorList>
    </citation>
    <scope>NUCLEOTIDE SEQUENCE [LARGE SCALE GENOMIC DNA]</scope>
    <source>
        <strain evidence="2 3">SLHLJ1</strain>
    </source>
</reference>
<sequence>MGVWLVVLLFLSVLFIIISTIRWKLHPFLALLFAAFGFGIFSGMKLPDIMSSITGGFGGTVGYIGIVIVAGTIIGTFLEKSGGAFTMAESVLKATGKKRVPLAMSIIGYIVSIPVFCDSGFVILSPLNKALSKRAKITLATSAIALSLGLYATHTMVPPTPGPIAAAGILNADLGAVILWGLLVSIPAMLVGWLFAIKAGSKIQIDPEPEFTEEAIQEKMKEAPKAANAFLPLVLPIILILLKSISDFPTHPFGEGAFKTFIGFIGHPVTALMIGVLIAFTLPKKLDKEMLSTTGWVGQALINAALIIMITAAGGAFGKVLQNSGIAGVIGDTLAKANLGIWLPFIIAAGIKSAQGSSTVAIITTASLMAPLMEPLGFTATAAKALVVVAIGAGSMVVSHANDSYFWVVTQFSRMDVKTGYKLQTLGTLIEGMSAAVVVWIISLFAL</sequence>
<protein>
    <submittedName>
        <fullName evidence="2">Gluconate transporter</fullName>
    </submittedName>
</protein>
<name>A0A0G2Z8E7_9BACT</name>
<feature type="transmembrane region" description="Helical" evidence="1">
    <location>
        <begin position="226"/>
        <end position="245"/>
    </location>
</feature>
<feature type="transmembrane region" description="Helical" evidence="1">
    <location>
        <begin position="56"/>
        <end position="78"/>
    </location>
</feature>
<gene>
    <name evidence="2" type="ORF">IX53_08500</name>
</gene>
<dbReference type="InterPro" id="IPR003474">
    <property type="entry name" value="Glcn_transporter"/>
</dbReference>
<evidence type="ECO:0000256" key="1">
    <source>
        <dbReference type="SAM" id="Phobius"/>
    </source>
</evidence>
<dbReference type="STRING" id="1330330.IX53_08500"/>
<feature type="transmembrane region" description="Helical" evidence="1">
    <location>
        <begin position="421"/>
        <end position="446"/>
    </location>
</feature>
<dbReference type="PANTHER" id="PTHR30354">
    <property type="entry name" value="GNT FAMILY GLUCONATE TRANSPORTER"/>
    <property type="match status" value="1"/>
</dbReference>
<keyword evidence="3" id="KW-1185">Reference proteome</keyword>
<evidence type="ECO:0000313" key="2">
    <source>
        <dbReference type="EMBL" id="AKI97842.1"/>
    </source>
</evidence>
<feature type="transmembrane region" description="Helical" evidence="1">
    <location>
        <begin position="300"/>
        <end position="321"/>
    </location>
</feature>
<dbReference type="PATRIC" id="fig|1330330.3.peg.1728"/>
<keyword evidence="1" id="KW-1133">Transmembrane helix</keyword>
<dbReference type="OrthoDB" id="9787129at2"/>
<dbReference type="KEGG" id="kpf:IX53_08500"/>